<dbReference type="OrthoDB" id="9781904at2"/>
<accession>A0A385Q3M8</accession>
<reference evidence="1 2" key="1">
    <citation type="submission" date="2018-09" db="EMBL/GenBank/DDBJ databases">
        <title>Genome sequencing of Lachnoanaerobaculum umeaense DSM 23576.</title>
        <authorList>
            <person name="Kook J.-K."/>
            <person name="Park S.-N."/>
            <person name="Lim Y.K."/>
        </authorList>
    </citation>
    <scope>NUCLEOTIDE SEQUENCE [LARGE SCALE GENOMIC DNA]</scope>
    <source>
        <strain evidence="2">DSM 23576 \ CCUG 58757</strain>
    </source>
</reference>
<name>A0A385Q3M8_9FIRM</name>
<dbReference type="KEGG" id="lua:D4A81_04570"/>
<sequence length="425" mass="49308">MQWNLIYAYEIVLFIVPTFILVWGSYNISILKSYNESLSKYRSYFVLSILCIVDMYVYGCFFRLKNIYGDSYNLISKQMIFVALILACVYYVQSNNKNKRDLSYASIVEAVDEFPGGLGFADNNGVPILINKKMHELIYEILNIPCIDVNHIWDLLTEKAKKDSYRPIFLGVVDSTNGIYYKLKGESIWCFRKSILKDESDSFVQIEAVDVSDLAGIANEISWDNEELKNQNKRIQQASIELENINIEKERYSAKVAVHGEFGEYILWLKQFLREDFDNGISESNIKGLEERWNRAVDMVKGIGTFSENADIEKELLKVGELIGCKIFFPKRKPYKKYGKLYYSAVREAMTNAVRHGKANELYVEIEEEWSQQKVTIWDNGTEEIKFQGEGNGLTSLRKLMKKEDAIMEIITEEVFKMVITFPYK</sequence>
<dbReference type="InterPro" id="IPR036890">
    <property type="entry name" value="HATPase_C_sf"/>
</dbReference>
<dbReference type="EMBL" id="CP032364">
    <property type="protein sequence ID" value="AYA99273.1"/>
    <property type="molecule type" value="Genomic_DNA"/>
</dbReference>
<dbReference type="SUPFAM" id="SSF55874">
    <property type="entry name" value="ATPase domain of HSP90 chaperone/DNA topoisomerase II/histidine kinase"/>
    <property type="match status" value="1"/>
</dbReference>
<proteinExistence type="predicted"/>
<evidence type="ECO:0000313" key="1">
    <source>
        <dbReference type="EMBL" id="AYA99273.1"/>
    </source>
</evidence>
<dbReference type="Gene3D" id="3.30.565.10">
    <property type="entry name" value="Histidine kinase-like ATPase, C-terminal domain"/>
    <property type="match status" value="1"/>
</dbReference>
<dbReference type="RefSeq" id="WP_111525365.1">
    <property type="nucleotide sequence ID" value="NZ_CP032364.1"/>
</dbReference>
<keyword evidence="2" id="KW-1185">Reference proteome</keyword>
<evidence type="ECO:0000313" key="2">
    <source>
        <dbReference type="Proteomes" id="UP000265562"/>
    </source>
</evidence>
<dbReference type="Proteomes" id="UP000265562">
    <property type="component" value="Chromosome"/>
</dbReference>
<gene>
    <name evidence="1" type="ORF">D4A81_04570</name>
</gene>
<dbReference type="AlphaFoldDB" id="A0A385Q3M8"/>
<organism evidence="1 2">
    <name type="scientific">Lachnoanaerobaculum umeaense</name>
    <dbReference type="NCBI Taxonomy" id="617123"/>
    <lineage>
        <taxon>Bacteria</taxon>
        <taxon>Bacillati</taxon>
        <taxon>Bacillota</taxon>
        <taxon>Clostridia</taxon>
        <taxon>Lachnospirales</taxon>
        <taxon>Lachnospiraceae</taxon>
        <taxon>Lachnoanaerobaculum</taxon>
    </lineage>
</organism>
<protein>
    <submittedName>
        <fullName evidence="1">Uncharacterized protein</fullName>
    </submittedName>
</protein>